<evidence type="ECO:0000313" key="3">
    <source>
        <dbReference type="Proteomes" id="UP000001940"/>
    </source>
</evidence>
<dbReference type="SUPFAM" id="SSF81631">
    <property type="entry name" value="PAP/OAS1 substrate-binding domain"/>
    <property type="match status" value="1"/>
</dbReference>
<gene>
    <name evidence="2 4" type="ORF">C53A5.16</name>
    <name evidence="2" type="ORF">CELE_C53A5.16</name>
</gene>
<dbReference type="Gene3D" id="1.10.1410.10">
    <property type="match status" value="1"/>
</dbReference>
<dbReference type="InterPro" id="IPR043519">
    <property type="entry name" value="NT_sf"/>
</dbReference>
<dbReference type="PANTHER" id="PTHR12271:SF40">
    <property type="entry name" value="POLY(A) RNA POLYMERASE GLD2"/>
    <property type="match status" value="1"/>
</dbReference>
<dbReference type="RefSeq" id="NP_001256593.1">
    <property type="nucleotide sequence ID" value="NM_001269664.3"/>
</dbReference>
<evidence type="ECO:0000313" key="2">
    <source>
        <dbReference type="EMBL" id="CBB16079.1"/>
    </source>
</evidence>
<protein>
    <submittedName>
        <fullName evidence="2">Poly(A) RNA polymerase mitochondrial-like central palm domain-containing protein</fullName>
    </submittedName>
</protein>
<dbReference type="Proteomes" id="UP000001940">
    <property type="component" value="Chromosome V"/>
</dbReference>
<dbReference type="CTD" id="13216596"/>
<name>C8JQS3_CAEEL</name>
<dbReference type="Pfam" id="PF22600">
    <property type="entry name" value="MTPAP-like_central"/>
    <property type="match status" value="1"/>
</dbReference>
<keyword evidence="3" id="KW-1185">Reference proteome</keyword>
<dbReference type="PANTHER" id="PTHR12271">
    <property type="entry name" value="POLY A POLYMERASE CID PAP -RELATED"/>
    <property type="match status" value="1"/>
</dbReference>
<dbReference type="SUPFAM" id="SSF81301">
    <property type="entry name" value="Nucleotidyltransferase"/>
    <property type="match status" value="1"/>
</dbReference>
<dbReference type="SMR" id="C8JQS3"/>
<evidence type="ECO:0000259" key="1">
    <source>
        <dbReference type="Pfam" id="PF22600"/>
    </source>
</evidence>
<dbReference type="AlphaFoldDB" id="C8JQS3"/>
<dbReference type="PhylomeDB" id="C8JQS3"/>
<sequence length="379" mass="44110">MSRGLVLKIVQRSFSLNSPSTSSSNASFIDYSLSQGIFKDFLPKIDYHSHGFIEKLNEDLRSVHLIEKKIASVRNDLRKCFDPEIRLVPIGSAANLLLNNSSDLDLVLLPFKNSRQWKDFMKKFSENEQFRMSYMNKINLQLKAKKIGFSHDPYYKARIPLIRFFSKRWLQVDIQFGNIAPIRSSLFVRTCVEYDERVGLLIHWLTNKFQEAGILSSKNLKFSRYHVNILVIHFLQAIPYPVLPQIIQLSPWLSTKNDWNNAVKVLTRQGSVYVPNCSEVPNEQSVGALAVQLIDYFSQIDFHTNAIDTRGNVVDKLENDPLHFKIVDEFFAEPTCRVSEAPRLLTDLFKKLKEMVVQEKYEELFKYHQLEKKIKNKEE</sequence>
<dbReference type="AGR" id="WB:WBGene00194706"/>
<dbReference type="KEGG" id="cel:CELE_C53A5.16"/>
<organism evidence="2 3">
    <name type="scientific">Caenorhabditis elegans</name>
    <dbReference type="NCBI Taxonomy" id="6239"/>
    <lineage>
        <taxon>Eukaryota</taxon>
        <taxon>Metazoa</taxon>
        <taxon>Ecdysozoa</taxon>
        <taxon>Nematoda</taxon>
        <taxon>Chromadorea</taxon>
        <taxon>Rhabditida</taxon>
        <taxon>Rhabditina</taxon>
        <taxon>Rhabditomorpha</taxon>
        <taxon>Rhabditoidea</taxon>
        <taxon>Rhabditidae</taxon>
        <taxon>Peloderinae</taxon>
        <taxon>Caenorhabditis</taxon>
    </lineage>
</organism>
<dbReference type="ExpressionAtlas" id="C8JQS3">
    <property type="expression patterns" value="baseline"/>
</dbReference>
<feature type="domain" description="Poly(A) RNA polymerase mitochondrial-like central palm" evidence="1">
    <location>
        <begin position="61"/>
        <end position="189"/>
    </location>
</feature>
<dbReference type="InterPro" id="IPR054708">
    <property type="entry name" value="MTPAP-like_central"/>
</dbReference>
<dbReference type="GeneID" id="13216596"/>
<dbReference type="Bgee" id="WBGene00194706">
    <property type="expression patterns" value="Expressed in adult organism and 3 other cell types or tissues"/>
</dbReference>
<dbReference type="OrthoDB" id="434989at2759"/>
<evidence type="ECO:0000313" key="4">
    <source>
        <dbReference type="WormBase" id="C53A5.16a"/>
    </source>
</evidence>
<accession>C8JQS3</accession>
<proteinExistence type="predicted"/>
<dbReference type="PeptideAtlas" id="C8JQS3"/>
<dbReference type="WormBase" id="C53A5.16a">
    <property type="protein sequence ID" value="CE43956"/>
    <property type="gene ID" value="WBGene00194706"/>
</dbReference>
<dbReference type="Gene3D" id="3.30.460.10">
    <property type="entry name" value="Beta Polymerase, domain 2"/>
    <property type="match status" value="1"/>
</dbReference>
<dbReference type="EMBL" id="BX284605">
    <property type="protein sequence ID" value="CBB16079.1"/>
    <property type="molecule type" value="Genomic_DNA"/>
</dbReference>
<reference evidence="2 3" key="1">
    <citation type="journal article" date="1998" name="Science">
        <title>Genome sequence of the nematode C. elegans: a platform for investigating biology.</title>
        <authorList>
            <consortium name="The C. elegans sequencing consortium"/>
            <person name="Sulson J.E."/>
            <person name="Waterston R."/>
        </authorList>
    </citation>
    <scope>NUCLEOTIDE SEQUENCE [LARGE SCALE GENOMIC DNA]</scope>
    <source>
        <strain evidence="2 3">Bristol N2</strain>
    </source>
</reference>